<reference evidence="1 2" key="1">
    <citation type="submission" date="2022-01" db="EMBL/GenBank/DDBJ databases">
        <authorList>
            <person name="Xiong W."/>
            <person name="Schranz E."/>
        </authorList>
    </citation>
    <scope>NUCLEOTIDE SEQUENCE [LARGE SCALE GENOMIC DNA]</scope>
</reference>
<comment type="caution">
    <text evidence="1">The sequence shown here is derived from an EMBL/GenBank/DDBJ whole genome shotgun (WGS) entry which is preliminary data.</text>
</comment>
<accession>A0AAU9LKF9</accession>
<organism evidence="1 2">
    <name type="scientific">Lactuca virosa</name>
    <dbReference type="NCBI Taxonomy" id="75947"/>
    <lineage>
        <taxon>Eukaryota</taxon>
        <taxon>Viridiplantae</taxon>
        <taxon>Streptophyta</taxon>
        <taxon>Embryophyta</taxon>
        <taxon>Tracheophyta</taxon>
        <taxon>Spermatophyta</taxon>
        <taxon>Magnoliopsida</taxon>
        <taxon>eudicotyledons</taxon>
        <taxon>Gunneridae</taxon>
        <taxon>Pentapetalae</taxon>
        <taxon>asterids</taxon>
        <taxon>campanulids</taxon>
        <taxon>Asterales</taxon>
        <taxon>Asteraceae</taxon>
        <taxon>Cichorioideae</taxon>
        <taxon>Cichorieae</taxon>
        <taxon>Lactucinae</taxon>
        <taxon>Lactuca</taxon>
    </lineage>
</organism>
<evidence type="ECO:0000313" key="2">
    <source>
        <dbReference type="Proteomes" id="UP001157418"/>
    </source>
</evidence>
<sequence length="81" mass="9735">MLDEEWPSCIAGEAFRDDVFCWFWQACCFHQLVLKRPRHIVVLLNLIMMWKRKTLKKAGQQVWMILFDFEFVLMLSGNVLL</sequence>
<protein>
    <submittedName>
        <fullName evidence="1">Uncharacterized protein</fullName>
    </submittedName>
</protein>
<evidence type="ECO:0000313" key="1">
    <source>
        <dbReference type="EMBL" id="CAH1412923.1"/>
    </source>
</evidence>
<dbReference type="EMBL" id="CAKMRJ010000001">
    <property type="protein sequence ID" value="CAH1412923.1"/>
    <property type="molecule type" value="Genomic_DNA"/>
</dbReference>
<keyword evidence="2" id="KW-1185">Reference proteome</keyword>
<dbReference type="Proteomes" id="UP001157418">
    <property type="component" value="Unassembled WGS sequence"/>
</dbReference>
<name>A0AAU9LKF9_9ASTR</name>
<dbReference type="AlphaFoldDB" id="A0AAU9LKF9"/>
<gene>
    <name evidence="1" type="ORF">LVIROSA_LOCUS909</name>
</gene>
<proteinExistence type="predicted"/>